<dbReference type="SUPFAM" id="SSF69593">
    <property type="entry name" value="Glycerol-3-phosphate (1)-acyltransferase"/>
    <property type="match status" value="1"/>
</dbReference>
<evidence type="ECO:0000256" key="7">
    <source>
        <dbReference type="ARBA" id="ARBA00022989"/>
    </source>
</evidence>
<dbReference type="GO" id="GO:0005789">
    <property type="term" value="C:endoplasmic reticulum membrane"/>
    <property type="evidence" value="ECO:0007669"/>
    <property type="project" value="UniProtKB-SubCell"/>
</dbReference>
<proteinExistence type="inferred from homology"/>
<organism evidence="12 13">
    <name type="scientific">Melipona bicolor</name>
    <dbReference type="NCBI Taxonomy" id="60889"/>
    <lineage>
        <taxon>Eukaryota</taxon>
        <taxon>Metazoa</taxon>
        <taxon>Ecdysozoa</taxon>
        <taxon>Arthropoda</taxon>
        <taxon>Hexapoda</taxon>
        <taxon>Insecta</taxon>
        <taxon>Pterygota</taxon>
        <taxon>Neoptera</taxon>
        <taxon>Endopterygota</taxon>
        <taxon>Hymenoptera</taxon>
        <taxon>Apocrita</taxon>
        <taxon>Aculeata</taxon>
        <taxon>Apoidea</taxon>
        <taxon>Anthophila</taxon>
        <taxon>Apidae</taxon>
        <taxon>Melipona</taxon>
    </lineage>
</organism>
<dbReference type="PANTHER" id="PTHR12317">
    <property type="entry name" value="DIACYLGLYCEROL O-ACYLTRANSFERASE"/>
    <property type="match status" value="1"/>
</dbReference>
<dbReference type="GO" id="GO:0004144">
    <property type="term" value="F:diacylglycerol O-acyltransferase activity"/>
    <property type="evidence" value="ECO:0007669"/>
    <property type="project" value="TreeGrafter"/>
</dbReference>
<evidence type="ECO:0000256" key="6">
    <source>
        <dbReference type="ARBA" id="ARBA00022824"/>
    </source>
</evidence>
<comment type="caution">
    <text evidence="11">Lacks conserved residue(s) required for the propagation of feature annotation.</text>
</comment>
<feature type="transmembrane region" description="Helical" evidence="11">
    <location>
        <begin position="21"/>
        <end position="45"/>
    </location>
</feature>
<protein>
    <recommendedName>
        <fullName evidence="11">Acyltransferase</fullName>
        <ecNumber evidence="11">2.3.1.-</ecNumber>
    </recommendedName>
</protein>
<comment type="caution">
    <text evidence="12">The sequence shown here is derived from an EMBL/GenBank/DDBJ whole genome shotgun (WGS) entry which is preliminary data.</text>
</comment>
<dbReference type="Pfam" id="PF03982">
    <property type="entry name" value="DAGAT"/>
    <property type="match status" value="1"/>
</dbReference>
<evidence type="ECO:0000256" key="9">
    <source>
        <dbReference type="ARBA" id="ARBA00023136"/>
    </source>
</evidence>
<evidence type="ECO:0000256" key="2">
    <source>
        <dbReference type="ARBA" id="ARBA00005420"/>
    </source>
</evidence>
<accession>A0AA40GBR9</accession>
<reference evidence="12" key="1">
    <citation type="submission" date="2021-10" db="EMBL/GenBank/DDBJ databases">
        <title>Melipona bicolor Genome sequencing and assembly.</title>
        <authorList>
            <person name="Araujo N.S."/>
            <person name="Arias M.C."/>
        </authorList>
    </citation>
    <scope>NUCLEOTIDE SEQUENCE</scope>
    <source>
        <strain evidence="12">USP_2M_L1-L4_2017</strain>
        <tissue evidence="12">Whole body</tissue>
    </source>
</reference>
<keyword evidence="7 11" id="KW-1133">Transmembrane helix</keyword>
<dbReference type="AlphaFoldDB" id="A0AA40GBR9"/>
<comment type="subcellular location">
    <subcellularLocation>
        <location evidence="1 11">Endoplasmic reticulum membrane</location>
        <topology evidence="1 11">Multi-pass membrane protein</topology>
    </subcellularLocation>
</comment>
<dbReference type="InterPro" id="IPR007130">
    <property type="entry name" value="DAGAT"/>
</dbReference>
<keyword evidence="10" id="KW-0012">Acyltransferase</keyword>
<keyword evidence="5 11" id="KW-0812">Transmembrane</keyword>
<name>A0AA40GBR9_9HYME</name>
<dbReference type="EMBL" id="JAHYIQ010000002">
    <property type="protein sequence ID" value="KAK1134847.1"/>
    <property type="molecule type" value="Genomic_DNA"/>
</dbReference>
<evidence type="ECO:0000256" key="3">
    <source>
        <dbReference type="ARBA" id="ARBA00022516"/>
    </source>
</evidence>
<comment type="similarity">
    <text evidence="2 11">Belongs to the diacylglycerol acyltransferase family.</text>
</comment>
<evidence type="ECO:0000256" key="11">
    <source>
        <dbReference type="RuleBase" id="RU367023"/>
    </source>
</evidence>
<dbReference type="Proteomes" id="UP001177670">
    <property type="component" value="Unassembled WGS sequence"/>
</dbReference>
<evidence type="ECO:0000256" key="4">
    <source>
        <dbReference type="ARBA" id="ARBA00022679"/>
    </source>
</evidence>
<dbReference type="EC" id="2.3.1.-" evidence="11"/>
<keyword evidence="8" id="KW-0443">Lipid metabolism</keyword>
<dbReference type="GO" id="GO:0019432">
    <property type="term" value="P:triglyceride biosynthetic process"/>
    <property type="evidence" value="ECO:0007669"/>
    <property type="project" value="TreeGrafter"/>
</dbReference>
<evidence type="ECO:0000256" key="1">
    <source>
        <dbReference type="ARBA" id="ARBA00004477"/>
    </source>
</evidence>
<keyword evidence="4 11" id="KW-0808">Transferase</keyword>
<evidence type="ECO:0000256" key="5">
    <source>
        <dbReference type="ARBA" id="ARBA00022692"/>
    </source>
</evidence>
<keyword evidence="9 11" id="KW-0472">Membrane</keyword>
<sequence>MEIFGIKFAPLNVPLKRRLETLSAAVCIILFAFGNFCGYILTAYFLFFTETMRYFILLYFVWMYYDWNKTDMGYKRRKVLNWIRNCVWQRYFCSYFPIKLVKTTDLDPSKLYLFCNFPHGILSSGVYGAFATDAAGCKELFPGIEFKVVILDQHFRAPLFREYCRINCVVSSTSESLNQQLSMEPEAPYTGRATVLIVGGAAEAMECKPGTYRILIKRRKGFVRLALKNGAPLVPVCSFGETNLFDQVSFPEGSFMNKLQNYIRKKTGIAPVIPVGRGLFQYSFGVVPRRTPITVVVGSPMELPKIEEPTVEQIDEYHGKFIEHVVDFFEKEKYKYVENADSVHLEFV</sequence>
<keyword evidence="3" id="KW-0444">Lipid biosynthesis</keyword>
<evidence type="ECO:0000313" key="12">
    <source>
        <dbReference type="EMBL" id="KAK1134847.1"/>
    </source>
</evidence>
<keyword evidence="13" id="KW-1185">Reference proteome</keyword>
<evidence type="ECO:0000313" key="13">
    <source>
        <dbReference type="Proteomes" id="UP001177670"/>
    </source>
</evidence>
<gene>
    <name evidence="12" type="ORF">K0M31_007616</name>
</gene>
<evidence type="ECO:0000256" key="8">
    <source>
        <dbReference type="ARBA" id="ARBA00023098"/>
    </source>
</evidence>
<dbReference type="PANTHER" id="PTHR12317:SF79">
    <property type="entry name" value="ACYLTRANSFERASE"/>
    <property type="match status" value="1"/>
</dbReference>
<dbReference type="CDD" id="cd07987">
    <property type="entry name" value="LPLAT_MGAT-like"/>
    <property type="match status" value="1"/>
</dbReference>
<keyword evidence="6 11" id="KW-0256">Endoplasmic reticulum</keyword>
<evidence type="ECO:0000256" key="10">
    <source>
        <dbReference type="ARBA" id="ARBA00023315"/>
    </source>
</evidence>